<protein>
    <recommendedName>
        <fullName evidence="6">RRM domain-containing protein</fullName>
    </recommendedName>
</protein>
<evidence type="ECO:0000313" key="8">
    <source>
        <dbReference type="Proteomes" id="UP001218188"/>
    </source>
</evidence>
<evidence type="ECO:0000313" key="7">
    <source>
        <dbReference type="EMBL" id="KAJ7023060.1"/>
    </source>
</evidence>
<feature type="domain" description="RRM" evidence="6">
    <location>
        <begin position="184"/>
        <end position="259"/>
    </location>
</feature>
<feature type="region of interest" description="Disordered" evidence="5">
    <location>
        <begin position="483"/>
        <end position="567"/>
    </location>
</feature>
<comment type="caution">
    <text evidence="7">The sequence shown here is derived from an EMBL/GenBank/DDBJ whole genome shotgun (WGS) entry which is preliminary data.</text>
</comment>
<dbReference type="SUPFAM" id="SSF54928">
    <property type="entry name" value="RNA-binding domain, RBD"/>
    <property type="match status" value="2"/>
</dbReference>
<feature type="domain" description="RRM" evidence="6">
    <location>
        <begin position="19"/>
        <end position="83"/>
    </location>
</feature>
<proteinExistence type="predicted"/>
<dbReference type="InterPro" id="IPR000504">
    <property type="entry name" value="RRM_dom"/>
</dbReference>
<dbReference type="CDD" id="cd00590">
    <property type="entry name" value="RRM_SF"/>
    <property type="match status" value="3"/>
</dbReference>
<name>A0AAD6WS73_9AGAR</name>
<gene>
    <name evidence="7" type="ORF">C8F04DRAFT_1240373</name>
</gene>
<evidence type="ECO:0000259" key="6">
    <source>
        <dbReference type="PROSITE" id="PS50102"/>
    </source>
</evidence>
<dbReference type="PROSITE" id="PS50102">
    <property type="entry name" value="RRM"/>
    <property type="match status" value="2"/>
</dbReference>
<evidence type="ECO:0000256" key="5">
    <source>
        <dbReference type="SAM" id="MobiDB-lite"/>
    </source>
</evidence>
<keyword evidence="2 3" id="KW-0694">RNA-binding</keyword>
<evidence type="ECO:0000256" key="3">
    <source>
        <dbReference type="PROSITE-ProRule" id="PRU00176"/>
    </source>
</evidence>
<evidence type="ECO:0000256" key="2">
    <source>
        <dbReference type="ARBA" id="ARBA00022884"/>
    </source>
</evidence>
<dbReference type="GO" id="GO:0003723">
    <property type="term" value="F:RNA binding"/>
    <property type="evidence" value="ECO:0007669"/>
    <property type="project" value="UniProtKB-UniRule"/>
</dbReference>
<keyword evidence="1" id="KW-0677">Repeat</keyword>
<evidence type="ECO:0000256" key="4">
    <source>
        <dbReference type="SAM" id="Coils"/>
    </source>
</evidence>
<keyword evidence="4" id="KW-0175">Coiled coil</keyword>
<accession>A0AAD6WS73</accession>
<feature type="coiled-coil region" evidence="4">
    <location>
        <begin position="315"/>
        <end position="349"/>
    </location>
</feature>
<dbReference type="PANTHER" id="PTHR24012">
    <property type="entry name" value="RNA BINDING PROTEIN"/>
    <property type="match status" value="1"/>
</dbReference>
<evidence type="ECO:0000256" key="1">
    <source>
        <dbReference type="ARBA" id="ARBA00022737"/>
    </source>
</evidence>
<dbReference type="Gene3D" id="3.30.70.330">
    <property type="match status" value="2"/>
</dbReference>
<dbReference type="InterPro" id="IPR012677">
    <property type="entry name" value="Nucleotide-bd_a/b_plait_sf"/>
</dbReference>
<dbReference type="EMBL" id="JARJCM010000195">
    <property type="protein sequence ID" value="KAJ7023060.1"/>
    <property type="molecule type" value="Genomic_DNA"/>
</dbReference>
<keyword evidence="8" id="KW-1185">Reference proteome</keyword>
<organism evidence="7 8">
    <name type="scientific">Mycena alexandri</name>
    <dbReference type="NCBI Taxonomy" id="1745969"/>
    <lineage>
        <taxon>Eukaryota</taxon>
        <taxon>Fungi</taxon>
        <taxon>Dikarya</taxon>
        <taxon>Basidiomycota</taxon>
        <taxon>Agaricomycotina</taxon>
        <taxon>Agaricomycetes</taxon>
        <taxon>Agaricomycetidae</taxon>
        <taxon>Agaricales</taxon>
        <taxon>Marasmiineae</taxon>
        <taxon>Mycenaceae</taxon>
        <taxon>Mycena</taxon>
    </lineage>
</organism>
<reference evidence="7" key="1">
    <citation type="submission" date="2023-03" db="EMBL/GenBank/DDBJ databases">
        <title>Massive genome expansion in bonnet fungi (Mycena s.s.) driven by repeated elements and novel gene families across ecological guilds.</title>
        <authorList>
            <consortium name="Lawrence Berkeley National Laboratory"/>
            <person name="Harder C.B."/>
            <person name="Miyauchi S."/>
            <person name="Viragh M."/>
            <person name="Kuo A."/>
            <person name="Thoen E."/>
            <person name="Andreopoulos B."/>
            <person name="Lu D."/>
            <person name="Skrede I."/>
            <person name="Drula E."/>
            <person name="Henrissat B."/>
            <person name="Morin E."/>
            <person name="Kohler A."/>
            <person name="Barry K."/>
            <person name="LaButti K."/>
            <person name="Morin E."/>
            <person name="Salamov A."/>
            <person name="Lipzen A."/>
            <person name="Mereny Z."/>
            <person name="Hegedus B."/>
            <person name="Baldrian P."/>
            <person name="Stursova M."/>
            <person name="Weitz H."/>
            <person name="Taylor A."/>
            <person name="Grigoriev I.V."/>
            <person name="Nagy L.G."/>
            <person name="Martin F."/>
            <person name="Kauserud H."/>
        </authorList>
    </citation>
    <scope>NUCLEOTIDE SEQUENCE</scope>
    <source>
        <strain evidence="7">CBHHK200</strain>
    </source>
</reference>
<dbReference type="SMART" id="SM00360">
    <property type="entry name" value="RRM"/>
    <property type="match status" value="3"/>
</dbReference>
<dbReference type="Proteomes" id="UP001218188">
    <property type="component" value="Unassembled WGS sequence"/>
</dbReference>
<dbReference type="InterPro" id="IPR035979">
    <property type="entry name" value="RBD_domain_sf"/>
</dbReference>
<sequence length="729" mass="83735">MDANSPTTGPPPHPFLTAPTLFIGNLPSHVLEEHIKGLFEAVAPYMTATSVSFSPKRRKRRGLRPRVNFRDVESAEKALAILNLKPIPSLEPEAILNCFAAADLKPFDAPDASITPRLVRPLPPGCTESDLFDMLRPYGPIYSVRVHPIAGGLVQFWVEAHARNAEIELAKSQPKMIVGAYDPCSLFCSNISFGLDETVLRSHFVEFGNISGVEIFRYPRTRKSRGIGVITFSLASEASKALQTMHGAEIEWRALSLTYRIIRREDNVPKTGIKLQTIEPTEPTAEISASLASENRWSKELESLQALYAAEVKHRTALQTENEALREDCDITERERDTLQAAYEAEVEERISAQAQNILLQEDWEITQRELDRLQASYNADRVTAETQNNLLREDCERTKRERNAEMECRMTAQAQNNLLREDCERTKHERNAEMECHMTAQAQNKLLCEELESVKRKLEMAESRLKILQLESDRPLWEAAAKKREENEKAQRAKDELRRRAAEVEGSARKMREFQEQEKERKRVAEEAKERERLRREAEEKARREKEERERQKREKEERERKAREARAKLERENRWRAATQAEEARCQKRVEQLWAQGAWTPARALERLRLQMDEFEKIKFSETQPLTFGVIPWPVLADPLALDVEEINWAAVEAFFTRAKGQLAANVAEYNTLVEKVHRMFHPDKWKSRGLLVTVMDGELSSSLETAGNVVAQAMTPLWRKSKGYNT</sequence>
<dbReference type="AlphaFoldDB" id="A0AAD6WS73"/>
<dbReference type="Pfam" id="PF00076">
    <property type="entry name" value="RRM_1"/>
    <property type="match status" value="3"/>
</dbReference>